<dbReference type="EMBL" id="LHPI01000011">
    <property type="protein sequence ID" value="KOO07277.1"/>
    <property type="molecule type" value="Genomic_DNA"/>
</dbReference>
<dbReference type="OrthoDB" id="9806939at2"/>
<dbReference type="SUPFAM" id="SSF111369">
    <property type="entry name" value="HlyD-like secretion proteins"/>
    <property type="match status" value="1"/>
</dbReference>
<protein>
    <submittedName>
        <fullName evidence="8">Hemolysin D</fullName>
    </submittedName>
</protein>
<dbReference type="GO" id="GO:0015562">
    <property type="term" value="F:efflux transmembrane transporter activity"/>
    <property type="evidence" value="ECO:0007669"/>
    <property type="project" value="TreeGrafter"/>
</dbReference>
<dbReference type="PANTHER" id="PTHR30469">
    <property type="entry name" value="MULTIDRUG RESISTANCE PROTEIN MDTA"/>
    <property type="match status" value="1"/>
</dbReference>
<evidence type="ECO:0000256" key="3">
    <source>
        <dbReference type="SAM" id="SignalP"/>
    </source>
</evidence>
<feature type="domain" description="Multidrug resistance protein MdtA-like barrel-sandwich hybrid" evidence="5">
    <location>
        <begin position="59"/>
        <end position="178"/>
    </location>
</feature>
<keyword evidence="2" id="KW-0175">Coiled coil</keyword>
<accession>A0A0M0HZJ2</accession>
<dbReference type="Pfam" id="PF25876">
    <property type="entry name" value="HH_MFP_RND"/>
    <property type="match status" value="1"/>
</dbReference>
<evidence type="ECO:0000259" key="6">
    <source>
        <dbReference type="Pfam" id="PF25954"/>
    </source>
</evidence>
<dbReference type="Pfam" id="PF25989">
    <property type="entry name" value="YknX_C"/>
    <property type="match status" value="1"/>
</dbReference>
<feature type="domain" description="Multidrug resistance protein MdtA-like alpha-helical hairpin" evidence="4">
    <location>
        <begin position="92"/>
        <end position="150"/>
    </location>
</feature>
<comment type="similarity">
    <text evidence="1">Belongs to the membrane fusion protein (MFP) (TC 8.A.1) family.</text>
</comment>
<evidence type="ECO:0000313" key="8">
    <source>
        <dbReference type="EMBL" id="KOO07277.1"/>
    </source>
</evidence>
<reference evidence="9" key="1">
    <citation type="submission" date="2015-08" db="EMBL/GenBank/DDBJ databases">
        <title>Vibrio galatheae sp. nov., a novel member of the Vibrionaceae family isolated from the Solomon Islands.</title>
        <authorList>
            <person name="Giubergia S."/>
            <person name="Machado H."/>
            <person name="Mateiu R.V."/>
            <person name="Gram L."/>
        </authorList>
    </citation>
    <scope>NUCLEOTIDE SEQUENCE [LARGE SCALE GENOMIC DNA]</scope>
    <source>
        <strain evidence="9">DSM 19134</strain>
    </source>
</reference>
<feature type="coiled-coil region" evidence="2">
    <location>
        <begin position="98"/>
        <end position="149"/>
    </location>
</feature>
<organism evidence="8 9">
    <name type="scientific">Vibrio hepatarius</name>
    <dbReference type="NCBI Taxonomy" id="171383"/>
    <lineage>
        <taxon>Bacteria</taxon>
        <taxon>Pseudomonadati</taxon>
        <taxon>Pseudomonadota</taxon>
        <taxon>Gammaproteobacteria</taxon>
        <taxon>Vibrionales</taxon>
        <taxon>Vibrionaceae</taxon>
        <taxon>Vibrio</taxon>
        <taxon>Vibrio oreintalis group</taxon>
    </lineage>
</organism>
<evidence type="ECO:0000259" key="7">
    <source>
        <dbReference type="Pfam" id="PF25989"/>
    </source>
</evidence>
<evidence type="ECO:0000259" key="5">
    <source>
        <dbReference type="Pfam" id="PF25917"/>
    </source>
</evidence>
<dbReference type="Gene3D" id="2.40.50.100">
    <property type="match status" value="1"/>
</dbReference>
<comment type="caution">
    <text evidence="8">The sequence shown here is derived from an EMBL/GenBank/DDBJ whole genome shotgun (WGS) entry which is preliminary data.</text>
</comment>
<dbReference type="Pfam" id="PF25917">
    <property type="entry name" value="BSH_RND"/>
    <property type="match status" value="1"/>
</dbReference>
<feature type="domain" description="YknX-like C-terminal permuted SH3-like" evidence="7">
    <location>
        <begin position="272"/>
        <end position="337"/>
    </location>
</feature>
<dbReference type="InterPro" id="IPR058792">
    <property type="entry name" value="Beta-barrel_RND_2"/>
</dbReference>
<dbReference type="PATRIC" id="fig|171383.3.peg.2501"/>
<dbReference type="InterPro" id="IPR058625">
    <property type="entry name" value="MdtA-like_BSH"/>
</dbReference>
<dbReference type="Proteomes" id="UP000037530">
    <property type="component" value="Unassembled WGS sequence"/>
</dbReference>
<evidence type="ECO:0000256" key="1">
    <source>
        <dbReference type="ARBA" id="ARBA00009477"/>
    </source>
</evidence>
<dbReference type="Pfam" id="PF25954">
    <property type="entry name" value="Beta-barrel_RND_2"/>
    <property type="match status" value="1"/>
</dbReference>
<dbReference type="Gene3D" id="1.10.287.470">
    <property type="entry name" value="Helix hairpin bin"/>
    <property type="match status" value="1"/>
</dbReference>
<dbReference type="NCBIfam" id="TIGR01730">
    <property type="entry name" value="RND_mfp"/>
    <property type="match status" value="1"/>
</dbReference>
<feature type="signal peptide" evidence="3">
    <location>
        <begin position="1"/>
        <end position="22"/>
    </location>
</feature>
<dbReference type="AlphaFoldDB" id="A0A0M0HZJ2"/>
<proteinExistence type="inferred from homology"/>
<dbReference type="PANTHER" id="PTHR30469:SF13">
    <property type="entry name" value="HAE1 FAMILY EFFLUX PUMP MFP COMPONENT"/>
    <property type="match status" value="1"/>
</dbReference>
<dbReference type="Gene3D" id="2.40.420.20">
    <property type="match status" value="1"/>
</dbReference>
<name>A0A0M0HZJ2_9VIBR</name>
<keyword evidence="3" id="KW-0732">Signal</keyword>
<evidence type="ECO:0000259" key="4">
    <source>
        <dbReference type="Pfam" id="PF25876"/>
    </source>
</evidence>
<sequence>MKNKIILSILSLSIMASAPAVSATRQGPSAVTVVTEQVQTHQVSQSLSLVGKLQAEQSVVVSPEVAGKVDKIAVKANQEVSQGQLLIQLNDDKAKAALAEAKAYLKDEQRKLKEFTRLAKRNAITQTEIDAQKASVEIAQARLDAANADIRDLHISAPFAGTVGFIDFSVGKMVSVGAELLTLDDLSVMRLDLQIPERYLSQLATGMNVKATTSAWGNKTFEGKVVGIDSRINQETLNLRVRIHFDNPSRLLKPGMLVSANIDFPPLEAPIIPVQALEYSGTKRYVYVVGDDAKAKRTEVILGARVGNQVVIEQGLEIGQKIVVQGIVNMRDGSSVAELGVDGKPKADKKEGSE</sequence>
<dbReference type="FunFam" id="2.40.30.170:FF:000010">
    <property type="entry name" value="Efflux RND transporter periplasmic adaptor subunit"/>
    <property type="match status" value="1"/>
</dbReference>
<dbReference type="FunFam" id="2.40.420.20:FF:000007">
    <property type="entry name" value="HAE1 family efflux pump MFP component"/>
    <property type="match status" value="1"/>
</dbReference>
<dbReference type="InterPro" id="IPR006143">
    <property type="entry name" value="RND_pump_MFP"/>
</dbReference>
<dbReference type="GO" id="GO:1990281">
    <property type="term" value="C:efflux pump complex"/>
    <property type="evidence" value="ECO:0007669"/>
    <property type="project" value="TreeGrafter"/>
</dbReference>
<dbReference type="InterPro" id="IPR058624">
    <property type="entry name" value="MdtA-like_HH"/>
</dbReference>
<evidence type="ECO:0000256" key="2">
    <source>
        <dbReference type="SAM" id="Coils"/>
    </source>
</evidence>
<feature type="domain" description="CusB-like beta-barrel" evidence="6">
    <location>
        <begin position="191"/>
        <end position="262"/>
    </location>
</feature>
<dbReference type="Gene3D" id="2.40.30.170">
    <property type="match status" value="1"/>
</dbReference>
<dbReference type="RefSeq" id="WP_053409390.1">
    <property type="nucleotide sequence ID" value="NZ_LHPI01000011.1"/>
</dbReference>
<evidence type="ECO:0000313" key="9">
    <source>
        <dbReference type="Proteomes" id="UP000037530"/>
    </source>
</evidence>
<gene>
    <name evidence="8" type="ORF">AKJ31_12235</name>
</gene>
<feature type="chain" id="PRO_5005600419" evidence="3">
    <location>
        <begin position="23"/>
        <end position="354"/>
    </location>
</feature>
<keyword evidence="9" id="KW-1185">Reference proteome</keyword>
<dbReference type="STRING" id="171383.AKJ31_12235"/>
<dbReference type="InterPro" id="IPR058637">
    <property type="entry name" value="YknX-like_C"/>
</dbReference>